<name>A0A7X0KZ12_9ACTN</name>
<evidence type="ECO:0000256" key="3">
    <source>
        <dbReference type="ARBA" id="ARBA00022692"/>
    </source>
</evidence>
<evidence type="ECO:0000259" key="8">
    <source>
        <dbReference type="Pfam" id="PF04138"/>
    </source>
</evidence>
<dbReference type="PANTHER" id="PTHR38459:SF1">
    <property type="entry name" value="PROPHAGE BACTOPRENOL-LINKED GLUCOSE TRANSLOCASE HOMOLOG"/>
    <property type="match status" value="1"/>
</dbReference>
<proteinExistence type="inferred from homology"/>
<evidence type="ECO:0000256" key="5">
    <source>
        <dbReference type="ARBA" id="ARBA00023136"/>
    </source>
</evidence>
<comment type="subcellular location">
    <subcellularLocation>
        <location evidence="1">Membrane</location>
        <topology evidence="1">Multi-pass membrane protein</topology>
    </subcellularLocation>
</comment>
<organism evidence="9 10">
    <name type="scientific">Actinomadura coerulea</name>
    <dbReference type="NCBI Taxonomy" id="46159"/>
    <lineage>
        <taxon>Bacteria</taxon>
        <taxon>Bacillati</taxon>
        <taxon>Actinomycetota</taxon>
        <taxon>Actinomycetes</taxon>
        <taxon>Streptosporangiales</taxon>
        <taxon>Thermomonosporaceae</taxon>
        <taxon>Actinomadura</taxon>
    </lineage>
</organism>
<keyword evidence="10" id="KW-1185">Reference proteome</keyword>
<feature type="transmembrane region" description="Helical" evidence="7">
    <location>
        <begin position="103"/>
        <end position="123"/>
    </location>
</feature>
<keyword evidence="3 7" id="KW-0812">Transmembrane</keyword>
<dbReference type="GO" id="GO:0005886">
    <property type="term" value="C:plasma membrane"/>
    <property type="evidence" value="ECO:0007669"/>
    <property type="project" value="TreeGrafter"/>
</dbReference>
<comment type="similarity">
    <text evidence="2">Belongs to the GtrA family.</text>
</comment>
<dbReference type="PANTHER" id="PTHR38459">
    <property type="entry name" value="PROPHAGE BACTOPRENOL-LINKED GLUCOSE TRANSLOCASE HOMOLOG"/>
    <property type="match status" value="1"/>
</dbReference>
<reference evidence="9 10" key="1">
    <citation type="submission" date="2020-08" db="EMBL/GenBank/DDBJ databases">
        <title>Sequencing the genomes of 1000 actinobacteria strains.</title>
        <authorList>
            <person name="Klenk H.-P."/>
        </authorList>
    </citation>
    <scope>NUCLEOTIDE SEQUENCE [LARGE SCALE GENOMIC DNA]</scope>
    <source>
        <strain evidence="9 10">DSM 43675</strain>
    </source>
</reference>
<evidence type="ECO:0000256" key="6">
    <source>
        <dbReference type="SAM" id="MobiDB-lite"/>
    </source>
</evidence>
<protein>
    <submittedName>
        <fullName evidence="9">Putative flippase GtrA</fullName>
    </submittedName>
</protein>
<keyword evidence="4 7" id="KW-1133">Transmembrane helix</keyword>
<dbReference type="InterPro" id="IPR007267">
    <property type="entry name" value="GtrA_DPMS_TM"/>
</dbReference>
<evidence type="ECO:0000256" key="7">
    <source>
        <dbReference type="SAM" id="Phobius"/>
    </source>
</evidence>
<dbReference type="Proteomes" id="UP000546324">
    <property type="component" value="Unassembled WGS sequence"/>
</dbReference>
<evidence type="ECO:0000256" key="2">
    <source>
        <dbReference type="ARBA" id="ARBA00009399"/>
    </source>
</evidence>
<sequence>MFKGLARHLSAFAVIGALCTVAWLLLYLVFRTVMPSLAANALSLVVTTVANTAANRRYTFGVVGSEGALRHQLEGGVVFLIGLGLSSAGLGLVHLLAPSAPRAVEVAAMLISYAVATVVRFVLLSGWVFHPRRHAAPADATAEADAPPLPVEALETPRPS</sequence>
<dbReference type="RefSeq" id="WP_230299086.1">
    <property type="nucleotide sequence ID" value="NZ_JACHMQ010000001.1"/>
</dbReference>
<gene>
    <name evidence="9" type="ORF">BKA00_002884</name>
</gene>
<dbReference type="AlphaFoldDB" id="A0A7X0KZ12"/>
<feature type="region of interest" description="Disordered" evidence="6">
    <location>
        <begin position="139"/>
        <end position="160"/>
    </location>
</feature>
<accession>A0A7X0KZ12</accession>
<feature type="transmembrane region" description="Helical" evidence="7">
    <location>
        <begin position="75"/>
        <end position="97"/>
    </location>
</feature>
<dbReference type="InterPro" id="IPR051401">
    <property type="entry name" value="GtrA_CellWall_Glycosyl"/>
</dbReference>
<comment type="caution">
    <text evidence="9">The sequence shown here is derived from an EMBL/GenBank/DDBJ whole genome shotgun (WGS) entry which is preliminary data.</text>
</comment>
<dbReference type="GO" id="GO:0000271">
    <property type="term" value="P:polysaccharide biosynthetic process"/>
    <property type="evidence" value="ECO:0007669"/>
    <property type="project" value="InterPro"/>
</dbReference>
<dbReference type="EMBL" id="JACHMQ010000001">
    <property type="protein sequence ID" value="MBB6395970.1"/>
    <property type="molecule type" value="Genomic_DNA"/>
</dbReference>
<keyword evidence="5 7" id="KW-0472">Membrane</keyword>
<feature type="domain" description="GtrA/DPMS transmembrane" evidence="8">
    <location>
        <begin position="12"/>
        <end position="129"/>
    </location>
</feature>
<evidence type="ECO:0000313" key="9">
    <source>
        <dbReference type="EMBL" id="MBB6395970.1"/>
    </source>
</evidence>
<feature type="transmembrane region" description="Helical" evidence="7">
    <location>
        <begin position="36"/>
        <end position="54"/>
    </location>
</feature>
<feature type="transmembrane region" description="Helical" evidence="7">
    <location>
        <begin position="12"/>
        <end position="30"/>
    </location>
</feature>
<dbReference type="Pfam" id="PF04138">
    <property type="entry name" value="GtrA_DPMS_TM"/>
    <property type="match status" value="1"/>
</dbReference>
<evidence type="ECO:0000256" key="4">
    <source>
        <dbReference type="ARBA" id="ARBA00022989"/>
    </source>
</evidence>
<evidence type="ECO:0000313" key="10">
    <source>
        <dbReference type="Proteomes" id="UP000546324"/>
    </source>
</evidence>
<evidence type="ECO:0000256" key="1">
    <source>
        <dbReference type="ARBA" id="ARBA00004141"/>
    </source>
</evidence>